<dbReference type="InterPro" id="IPR001128">
    <property type="entry name" value="Cyt_P450"/>
</dbReference>
<dbReference type="PRINTS" id="PR00465">
    <property type="entry name" value="EP450IV"/>
</dbReference>
<dbReference type="InterPro" id="IPR036396">
    <property type="entry name" value="Cyt_P450_sf"/>
</dbReference>
<dbReference type="EMBL" id="BPWL01000007">
    <property type="protein sequence ID" value="GJJ12585.1"/>
    <property type="molecule type" value="Genomic_DNA"/>
</dbReference>
<dbReference type="GO" id="GO:0005506">
    <property type="term" value="F:iron ion binding"/>
    <property type="evidence" value="ECO:0007669"/>
    <property type="project" value="InterPro"/>
</dbReference>
<evidence type="ECO:0000256" key="6">
    <source>
        <dbReference type="SAM" id="SignalP"/>
    </source>
</evidence>
<dbReference type="Gene3D" id="1.10.630.10">
    <property type="entry name" value="Cytochrome P450"/>
    <property type="match status" value="1"/>
</dbReference>
<accession>A0AAV5AE53</accession>
<evidence type="ECO:0000256" key="3">
    <source>
        <dbReference type="ARBA" id="ARBA00022723"/>
    </source>
</evidence>
<evidence type="ECO:0008006" key="9">
    <source>
        <dbReference type="Google" id="ProtNLM"/>
    </source>
</evidence>
<dbReference type="Pfam" id="PF00067">
    <property type="entry name" value="p450"/>
    <property type="match status" value="1"/>
</dbReference>
<organism evidence="7 8">
    <name type="scientific">Clathrus columnatus</name>
    <dbReference type="NCBI Taxonomy" id="1419009"/>
    <lineage>
        <taxon>Eukaryota</taxon>
        <taxon>Fungi</taxon>
        <taxon>Dikarya</taxon>
        <taxon>Basidiomycota</taxon>
        <taxon>Agaricomycotina</taxon>
        <taxon>Agaricomycetes</taxon>
        <taxon>Phallomycetidae</taxon>
        <taxon>Phallales</taxon>
        <taxon>Clathraceae</taxon>
        <taxon>Clathrus</taxon>
    </lineage>
</organism>
<proteinExistence type="inferred from homology"/>
<feature type="signal peptide" evidence="6">
    <location>
        <begin position="1"/>
        <end position="27"/>
    </location>
</feature>
<evidence type="ECO:0000256" key="5">
    <source>
        <dbReference type="ARBA" id="ARBA00023004"/>
    </source>
</evidence>
<dbReference type="AlphaFoldDB" id="A0AAV5AE53"/>
<dbReference type="GO" id="GO:0004497">
    <property type="term" value="F:monooxygenase activity"/>
    <property type="evidence" value="ECO:0007669"/>
    <property type="project" value="InterPro"/>
</dbReference>
<dbReference type="GO" id="GO:0016705">
    <property type="term" value="F:oxidoreductase activity, acting on paired donors, with incorporation or reduction of molecular oxygen"/>
    <property type="evidence" value="ECO:0007669"/>
    <property type="project" value="InterPro"/>
</dbReference>
<keyword evidence="5" id="KW-0408">Iron</keyword>
<name>A0AAV5AE53_9AGAM</name>
<sequence length="482" mass="55062">MSFISGLFNLLLCVLLLSLESVNQVLSVKFPVIVTTVLACTIIYRVFRRGPFDHVPSIGSTNFILSYIDAVRYIIRGPQVLQEGYDKFRNKEGVFRIPTITSWLVVVCSEKLIEEMRSLKGENELSADIAAKEFMSGDYTLGRPIFDNPYHMPILRNRLTKSLDSWFEPIRNEIMLVFEEQVPLTSDRDPDYIRLISDFTLDVALGAFILALFPAFLRPLARVYLTNIPRAMKSVTGYLSESIKTRQKSIDEYGRDYPEKENDMLSFFMDDAEGSEREEGRLTLRLLMVNFASIHTSSMTLTGILQDLADRPEYVGPLREEIESVISEHGWSKASLSYMYKLDSFIMESQRVKASRAITAMRWSVKDYTFSNGVRIPKNAMIAVAMHPHHYDSELFENPNKFNGWRFCKSDDAGRNLHLTSNNSPFLPGRFFAANTIKTAVAHFLMTYDVEPDLTNPSRDTWIGPDLLPNNKAALLFKERKG</sequence>
<evidence type="ECO:0000256" key="4">
    <source>
        <dbReference type="ARBA" id="ARBA00023002"/>
    </source>
</evidence>
<comment type="cofactor">
    <cofactor evidence="1">
        <name>heme</name>
        <dbReference type="ChEBI" id="CHEBI:30413"/>
    </cofactor>
</comment>
<feature type="chain" id="PRO_5043551378" description="Cytochrome P450" evidence="6">
    <location>
        <begin position="28"/>
        <end position="482"/>
    </location>
</feature>
<protein>
    <recommendedName>
        <fullName evidence="9">Cytochrome P450</fullName>
    </recommendedName>
</protein>
<dbReference type="CDD" id="cd11041">
    <property type="entry name" value="CYP503A1-like"/>
    <property type="match status" value="1"/>
</dbReference>
<keyword evidence="4" id="KW-0560">Oxidoreductase</keyword>
<dbReference type="GO" id="GO:0020037">
    <property type="term" value="F:heme binding"/>
    <property type="evidence" value="ECO:0007669"/>
    <property type="project" value="InterPro"/>
</dbReference>
<keyword evidence="3" id="KW-0479">Metal-binding</keyword>
<comment type="caution">
    <text evidence="7">The sequence shown here is derived from an EMBL/GenBank/DDBJ whole genome shotgun (WGS) entry which is preliminary data.</text>
</comment>
<reference evidence="7" key="1">
    <citation type="submission" date="2021-10" db="EMBL/GenBank/DDBJ databases">
        <title>De novo Genome Assembly of Clathrus columnatus (Basidiomycota, Fungi) Using Illumina and Nanopore Sequence Data.</title>
        <authorList>
            <person name="Ogiso-Tanaka E."/>
            <person name="Itagaki H."/>
            <person name="Hosoya T."/>
            <person name="Hosaka K."/>
        </authorList>
    </citation>
    <scope>NUCLEOTIDE SEQUENCE</scope>
    <source>
        <strain evidence="7">MO-923</strain>
    </source>
</reference>
<keyword evidence="6" id="KW-0732">Signal</keyword>
<evidence type="ECO:0000256" key="2">
    <source>
        <dbReference type="ARBA" id="ARBA00010617"/>
    </source>
</evidence>
<gene>
    <name evidence="7" type="ORF">Clacol_006828</name>
</gene>
<dbReference type="InterPro" id="IPR002403">
    <property type="entry name" value="Cyt_P450_E_grp-IV"/>
</dbReference>
<comment type="similarity">
    <text evidence="2">Belongs to the cytochrome P450 family.</text>
</comment>
<dbReference type="SUPFAM" id="SSF48264">
    <property type="entry name" value="Cytochrome P450"/>
    <property type="match status" value="1"/>
</dbReference>
<evidence type="ECO:0000256" key="1">
    <source>
        <dbReference type="ARBA" id="ARBA00001971"/>
    </source>
</evidence>
<evidence type="ECO:0000313" key="7">
    <source>
        <dbReference type="EMBL" id="GJJ12585.1"/>
    </source>
</evidence>
<dbReference type="PANTHER" id="PTHR46206">
    <property type="entry name" value="CYTOCHROME P450"/>
    <property type="match status" value="1"/>
</dbReference>
<evidence type="ECO:0000313" key="8">
    <source>
        <dbReference type="Proteomes" id="UP001050691"/>
    </source>
</evidence>
<keyword evidence="8" id="KW-1185">Reference proteome</keyword>
<dbReference type="Proteomes" id="UP001050691">
    <property type="component" value="Unassembled WGS sequence"/>
</dbReference>